<name>A0ABV8AEC7_9FLAO</name>
<proteinExistence type="predicted"/>
<feature type="domain" description="SPOR" evidence="2">
    <location>
        <begin position="52"/>
        <end position="119"/>
    </location>
</feature>
<dbReference type="SUPFAM" id="SSF110997">
    <property type="entry name" value="Sporulation related repeat"/>
    <property type="match status" value="1"/>
</dbReference>
<dbReference type="Pfam" id="PF05036">
    <property type="entry name" value="SPOR"/>
    <property type="match status" value="1"/>
</dbReference>
<keyword evidence="4" id="KW-1185">Reference proteome</keyword>
<feature type="chain" id="PRO_5045573470" evidence="1">
    <location>
        <begin position="24"/>
        <end position="124"/>
    </location>
</feature>
<protein>
    <submittedName>
        <fullName evidence="3">SPOR domain-containing protein</fullName>
    </submittedName>
</protein>
<feature type="signal peptide" evidence="1">
    <location>
        <begin position="1"/>
        <end position="23"/>
    </location>
</feature>
<evidence type="ECO:0000259" key="2">
    <source>
        <dbReference type="Pfam" id="PF05036"/>
    </source>
</evidence>
<evidence type="ECO:0000313" key="3">
    <source>
        <dbReference type="EMBL" id="MFC3875960.1"/>
    </source>
</evidence>
<keyword evidence="1" id="KW-0732">Signal</keyword>
<evidence type="ECO:0000313" key="4">
    <source>
        <dbReference type="Proteomes" id="UP001595812"/>
    </source>
</evidence>
<comment type="caution">
    <text evidence="3">The sequence shown here is derived from an EMBL/GenBank/DDBJ whole genome shotgun (WGS) entry which is preliminary data.</text>
</comment>
<organism evidence="3 4">
    <name type="scientific">Winogradskyella maritima</name>
    <dbReference type="NCBI Taxonomy" id="1517766"/>
    <lineage>
        <taxon>Bacteria</taxon>
        <taxon>Pseudomonadati</taxon>
        <taxon>Bacteroidota</taxon>
        <taxon>Flavobacteriia</taxon>
        <taxon>Flavobacteriales</taxon>
        <taxon>Flavobacteriaceae</taxon>
        <taxon>Winogradskyella</taxon>
    </lineage>
</organism>
<dbReference type="RefSeq" id="WP_386096435.1">
    <property type="nucleotide sequence ID" value="NZ_JBHSAT010000004.1"/>
</dbReference>
<gene>
    <name evidence="3" type="ORF">ACFOSX_01845</name>
</gene>
<sequence length="124" mass="14425">MKNSILKSLLVSAIFALGFVGYAQQGEVEVIQDPNIEKLLEYKKDLRTVNVYKIQIFQGSRAEAERVHSKFKSLYGQWPTSMEFNTPNYKIWVGNFRDRLEADRALARIKRSYMNAFIFQPKKG</sequence>
<reference evidence="4" key="1">
    <citation type="journal article" date="2019" name="Int. J. Syst. Evol. Microbiol.">
        <title>The Global Catalogue of Microorganisms (GCM) 10K type strain sequencing project: providing services to taxonomists for standard genome sequencing and annotation.</title>
        <authorList>
            <consortium name="The Broad Institute Genomics Platform"/>
            <consortium name="The Broad Institute Genome Sequencing Center for Infectious Disease"/>
            <person name="Wu L."/>
            <person name="Ma J."/>
        </authorList>
    </citation>
    <scope>NUCLEOTIDE SEQUENCE [LARGE SCALE GENOMIC DNA]</scope>
    <source>
        <strain evidence="4">CECT 8979</strain>
    </source>
</reference>
<dbReference type="InterPro" id="IPR036680">
    <property type="entry name" value="SPOR-like_sf"/>
</dbReference>
<evidence type="ECO:0000256" key="1">
    <source>
        <dbReference type="SAM" id="SignalP"/>
    </source>
</evidence>
<dbReference type="InterPro" id="IPR007730">
    <property type="entry name" value="SPOR-like_dom"/>
</dbReference>
<dbReference type="EMBL" id="JBHSAT010000004">
    <property type="protein sequence ID" value="MFC3875960.1"/>
    <property type="molecule type" value="Genomic_DNA"/>
</dbReference>
<accession>A0ABV8AEC7</accession>
<dbReference type="Proteomes" id="UP001595812">
    <property type="component" value="Unassembled WGS sequence"/>
</dbReference>
<dbReference type="Gene3D" id="3.30.70.1070">
    <property type="entry name" value="Sporulation related repeat"/>
    <property type="match status" value="1"/>
</dbReference>